<keyword evidence="5 6" id="KW-0472">Membrane</keyword>
<feature type="transmembrane region" description="Helical" evidence="6">
    <location>
        <begin position="352"/>
        <end position="373"/>
    </location>
</feature>
<feature type="transmembrane region" description="Helical" evidence="6">
    <location>
        <begin position="164"/>
        <end position="187"/>
    </location>
</feature>
<feature type="transmembrane region" description="Helical" evidence="6">
    <location>
        <begin position="440"/>
        <end position="463"/>
    </location>
</feature>
<name>A0A2U8W8R2_9HYPH</name>
<feature type="transmembrane region" description="Helical" evidence="6">
    <location>
        <begin position="226"/>
        <end position="246"/>
    </location>
</feature>
<evidence type="ECO:0000256" key="3">
    <source>
        <dbReference type="ARBA" id="ARBA00022692"/>
    </source>
</evidence>
<evidence type="ECO:0000313" key="7">
    <source>
        <dbReference type="EMBL" id="AWN42031.1"/>
    </source>
</evidence>
<dbReference type="PANTHER" id="PTHR30250:SF31">
    <property type="entry name" value="INNER MEMBRANE PROTEIN YGHQ"/>
    <property type="match status" value="1"/>
</dbReference>
<feature type="transmembrane region" description="Helical" evidence="6">
    <location>
        <begin position="7"/>
        <end position="30"/>
    </location>
</feature>
<dbReference type="Proteomes" id="UP000245926">
    <property type="component" value="Chromosome"/>
</dbReference>
<feature type="transmembrane region" description="Helical" evidence="6">
    <location>
        <begin position="79"/>
        <end position="100"/>
    </location>
</feature>
<dbReference type="AlphaFoldDB" id="A0A2U8W8R2"/>
<comment type="subcellular location">
    <subcellularLocation>
        <location evidence="1">Cell membrane</location>
        <topology evidence="1">Multi-pass membrane protein</topology>
    </subcellularLocation>
</comment>
<dbReference type="OrthoDB" id="8045767at2"/>
<organism evidence="7 8">
    <name type="scientific">Methylobacterium durans</name>
    <dbReference type="NCBI Taxonomy" id="2202825"/>
    <lineage>
        <taxon>Bacteria</taxon>
        <taxon>Pseudomonadati</taxon>
        <taxon>Pseudomonadota</taxon>
        <taxon>Alphaproteobacteria</taxon>
        <taxon>Hyphomicrobiales</taxon>
        <taxon>Methylobacteriaceae</taxon>
        <taxon>Methylobacterium</taxon>
    </lineage>
</organism>
<feature type="transmembrane region" description="Helical" evidence="6">
    <location>
        <begin position="106"/>
        <end position="126"/>
    </location>
</feature>
<feature type="transmembrane region" description="Helical" evidence="6">
    <location>
        <begin position="138"/>
        <end position="158"/>
    </location>
</feature>
<keyword evidence="2" id="KW-1003">Cell membrane</keyword>
<reference evidence="8" key="1">
    <citation type="submission" date="2018-05" db="EMBL/GenBank/DDBJ databases">
        <title>Complete Genome Sequence of Methylobacterium sp. 17SD2-17.</title>
        <authorList>
            <person name="Srinivasan S."/>
        </authorList>
    </citation>
    <scope>NUCLEOTIDE SEQUENCE [LARGE SCALE GENOMIC DNA]</scope>
    <source>
        <strain evidence="8">17SD2-17</strain>
    </source>
</reference>
<proteinExistence type="predicted"/>
<evidence type="ECO:0000313" key="8">
    <source>
        <dbReference type="Proteomes" id="UP000245926"/>
    </source>
</evidence>
<feature type="transmembrane region" description="Helical" evidence="6">
    <location>
        <begin position="379"/>
        <end position="404"/>
    </location>
</feature>
<feature type="transmembrane region" description="Helical" evidence="6">
    <location>
        <begin position="283"/>
        <end position="303"/>
    </location>
</feature>
<dbReference type="GO" id="GO:0005886">
    <property type="term" value="C:plasma membrane"/>
    <property type="evidence" value="ECO:0007669"/>
    <property type="project" value="UniProtKB-SubCell"/>
</dbReference>
<feature type="transmembrane region" description="Helical" evidence="6">
    <location>
        <begin position="36"/>
        <end position="58"/>
    </location>
</feature>
<sequence length="492" mass="52123">MSRSAYALYFLANLAPRALMFLLLLVLTRLMPMGEYGLFVLVVTTGEIFDMALCNWVRIFALRSEGASATMRPHRLGRLLLLTVVTTTLAFLLAAASGLLRQDQSLAFAVAVAAMILAFAPLRLSLMLLQVQRKHSAYAAVEALRAGGTFAATSGAMLLLEPTFLNAALALSAATALAGLVGIWQALGKVSRPRRARAGYGAALAFGLPIMVAQILVYALGYFDRYIVDFLLGPHAVAVLAAAYSLGRQPIELFIGPLNNYAFPHLVKIYEHEGPEAAGTAQAGLLATLITVGSAIAMGLILLTEPLLTIALPADYHAEAALLLPWIAFGSLALFVKYFIFDNAFHLAKRTWLQPVAMLPPAIFGLCACFLLVPRLGIVGAGISFAVGSGIAALTTAVVTARILPVRLPWGMLGKIALANACASLALVTVRGYVEPAGPLIELLASTLAFVAVYAAALSLIGVSIRRTIETPWAAVAPQPRPMVLEPALQKP</sequence>
<feature type="transmembrane region" description="Helical" evidence="6">
    <location>
        <begin position="323"/>
        <end position="340"/>
    </location>
</feature>
<gene>
    <name evidence="7" type="ORF">DK389_17930</name>
</gene>
<keyword evidence="3 6" id="KW-0812">Transmembrane</keyword>
<evidence type="ECO:0000256" key="5">
    <source>
        <dbReference type="ARBA" id="ARBA00023136"/>
    </source>
</evidence>
<keyword evidence="8" id="KW-1185">Reference proteome</keyword>
<evidence type="ECO:0000256" key="1">
    <source>
        <dbReference type="ARBA" id="ARBA00004651"/>
    </source>
</evidence>
<evidence type="ECO:0000256" key="6">
    <source>
        <dbReference type="SAM" id="Phobius"/>
    </source>
</evidence>
<dbReference type="EMBL" id="CP029550">
    <property type="protein sequence ID" value="AWN42031.1"/>
    <property type="molecule type" value="Genomic_DNA"/>
</dbReference>
<keyword evidence="4 6" id="KW-1133">Transmembrane helix</keyword>
<accession>A0A2U8W8R2</accession>
<dbReference type="PANTHER" id="PTHR30250">
    <property type="entry name" value="PST FAMILY PREDICTED COLANIC ACID TRANSPORTER"/>
    <property type="match status" value="1"/>
</dbReference>
<evidence type="ECO:0000256" key="4">
    <source>
        <dbReference type="ARBA" id="ARBA00022989"/>
    </source>
</evidence>
<feature type="transmembrane region" description="Helical" evidence="6">
    <location>
        <begin position="416"/>
        <end position="434"/>
    </location>
</feature>
<dbReference type="KEGG" id="mets:DK389_17930"/>
<dbReference type="RefSeq" id="WP_109891559.1">
    <property type="nucleotide sequence ID" value="NZ_CP029550.1"/>
</dbReference>
<feature type="transmembrane region" description="Helical" evidence="6">
    <location>
        <begin position="199"/>
        <end position="220"/>
    </location>
</feature>
<protein>
    <submittedName>
        <fullName evidence="7">Uncharacterized protein</fullName>
    </submittedName>
</protein>
<dbReference type="InterPro" id="IPR050833">
    <property type="entry name" value="Poly_Biosynth_Transport"/>
</dbReference>
<evidence type="ECO:0000256" key="2">
    <source>
        <dbReference type="ARBA" id="ARBA00022475"/>
    </source>
</evidence>